<keyword evidence="3" id="KW-0274">FAD</keyword>
<comment type="caution">
    <text evidence="7">The sequence shown here is derived from an EMBL/GenBank/DDBJ whole genome shotgun (WGS) entry which is preliminary data.</text>
</comment>
<dbReference type="InterPro" id="IPR006076">
    <property type="entry name" value="FAD-dep_OxRdtase"/>
</dbReference>
<dbReference type="AlphaFoldDB" id="A0AA41UAY8"/>
<dbReference type="InterPro" id="IPR036188">
    <property type="entry name" value="FAD/NAD-bd_sf"/>
</dbReference>
<dbReference type="Gene3D" id="3.30.9.10">
    <property type="entry name" value="D-Amino Acid Oxidase, subunit A, domain 2"/>
    <property type="match status" value="1"/>
</dbReference>
<evidence type="ECO:0000313" key="7">
    <source>
        <dbReference type="EMBL" id="MCI0126820.1"/>
    </source>
</evidence>
<protein>
    <submittedName>
        <fullName evidence="7">L-2-hydroxyglutarate oxidase</fullName>
        <ecNumber evidence="7">1.1.3.-</ecNumber>
    </submittedName>
</protein>
<evidence type="ECO:0000256" key="5">
    <source>
        <dbReference type="ARBA" id="ARBA00037941"/>
    </source>
</evidence>
<sequence>MLYDYCVIGGGIVGLAVARQLLETHRGAGILVLEKEDGPGRHQTGHNSGVIHAGVYYKPGSLKAELCRAGAKATKAYCTEKGIAFETRGKLIVASTAQEEIAMKALHANARANGIEIETLDGAELREREPAIRGVAALLVPETGIVDYKAVCNAMADDIRRLGGTIYFGTTADRVEESQGEVTVTGRGVSFRARYLVACAGLQSDRLARRAGLEVAHRIVPFRGEYYDVAQGKRGLVHHLIYPVPDPALPFLGIHLTPTIDGRLTLGPNAVLGRAREGYRRTAVSARDVADYAAFPGFWKLATENWRSGLSEFGNSIFKRRYLEACRKYCPDLELEDLVPVEAGIRAQAVMRDGSMVHDFLFVESPRMLHVCNAPSPAATSAIPIAHMIVERLGERA</sequence>
<proteinExistence type="inferred from homology"/>
<keyword evidence="4 7" id="KW-0560">Oxidoreductase</keyword>
<evidence type="ECO:0000256" key="4">
    <source>
        <dbReference type="ARBA" id="ARBA00023002"/>
    </source>
</evidence>
<dbReference type="Gene3D" id="3.50.50.60">
    <property type="entry name" value="FAD/NAD(P)-binding domain"/>
    <property type="match status" value="1"/>
</dbReference>
<dbReference type="PANTHER" id="PTHR43104">
    <property type="entry name" value="L-2-HYDROXYGLUTARATE DEHYDROGENASE, MITOCHONDRIAL"/>
    <property type="match status" value="1"/>
</dbReference>
<evidence type="ECO:0000313" key="8">
    <source>
        <dbReference type="Proteomes" id="UP001156140"/>
    </source>
</evidence>
<dbReference type="EC" id="1.1.3.-" evidence="7"/>
<dbReference type="NCBIfam" id="NF008726">
    <property type="entry name" value="PRK11728.1"/>
    <property type="match status" value="1"/>
</dbReference>
<comment type="similarity">
    <text evidence="5">Belongs to the L2HGDH family.</text>
</comment>
<evidence type="ECO:0000256" key="3">
    <source>
        <dbReference type="ARBA" id="ARBA00022827"/>
    </source>
</evidence>
<dbReference type="GO" id="GO:0047545">
    <property type="term" value="F:(S)-2-hydroxyglutarate dehydrogenase activity"/>
    <property type="evidence" value="ECO:0007669"/>
    <property type="project" value="TreeGrafter"/>
</dbReference>
<dbReference type="Proteomes" id="UP001156140">
    <property type="component" value="Unassembled WGS sequence"/>
</dbReference>
<dbReference type="RefSeq" id="WP_281736436.1">
    <property type="nucleotide sequence ID" value="NZ_JAKETQ010000001.1"/>
</dbReference>
<evidence type="ECO:0000259" key="6">
    <source>
        <dbReference type="Pfam" id="PF01266"/>
    </source>
</evidence>
<reference evidence="7" key="1">
    <citation type="submission" date="2022-03" db="EMBL/GenBank/DDBJ databases">
        <title>The complete genome sequence of a Methyloterrigena soli.</title>
        <authorList>
            <person name="Zi Z."/>
        </authorList>
    </citation>
    <scope>NUCLEOTIDE SEQUENCE</scope>
    <source>
        <strain evidence="7">M48</strain>
    </source>
</reference>
<name>A0AA41UAY8_9HYPH</name>
<dbReference type="GO" id="GO:0005737">
    <property type="term" value="C:cytoplasm"/>
    <property type="evidence" value="ECO:0007669"/>
    <property type="project" value="TreeGrafter"/>
</dbReference>
<dbReference type="SUPFAM" id="SSF51905">
    <property type="entry name" value="FAD/NAD(P)-binding domain"/>
    <property type="match status" value="1"/>
</dbReference>
<organism evidence="7 8">
    <name type="scientific">Paradevosia shaoguanensis</name>
    <dbReference type="NCBI Taxonomy" id="1335043"/>
    <lineage>
        <taxon>Bacteria</taxon>
        <taxon>Pseudomonadati</taxon>
        <taxon>Pseudomonadota</taxon>
        <taxon>Alphaproteobacteria</taxon>
        <taxon>Hyphomicrobiales</taxon>
        <taxon>Devosiaceae</taxon>
        <taxon>Paradevosia</taxon>
    </lineage>
</organism>
<comment type="cofactor">
    <cofactor evidence="1">
        <name>FAD</name>
        <dbReference type="ChEBI" id="CHEBI:57692"/>
    </cofactor>
</comment>
<evidence type="ECO:0000256" key="1">
    <source>
        <dbReference type="ARBA" id="ARBA00001974"/>
    </source>
</evidence>
<dbReference type="PANTHER" id="PTHR43104:SF2">
    <property type="entry name" value="L-2-HYDROXYGLUTARATE DEHYDROGENASE, MITOCHONDRIAL"/>
    <property type="match status" value="1"/>
</dbReference>
<dbReference type="EMBL" id="JALAZD010000001">
    <property type="protein sequence ID" value="MCI0126820.1"/>
    <property type="molecule type" value="Genomic_DNA"/>
</dbReference>
<accession>A0AA41UAY8</accession>
<keyword evidence="8" id="KW-1185">Reference proteome</keyword>
<keyword evidence="2" id="KW-0285">Flavoprotein</keyword>
<gene>
    <name evidence="7" type="primary">lhgO</name>
    <name evidence="7" type="ORF">ML536_08270</name>
</gene>
<dbReference type="Pfam" id="PF01266">
    <property type="entry name" value="DAO"/>
    <property type="match status" value="1"/>
</dbReference>
<feature type="domain" description="FAD dependent oxidoreductase" evidence="6">
    <location>
        <begin position="4"/>
        <end position="392"/>
    </location>
</feature>
<evidence type="ECO:0000256" key="2">
    <source>
        <dbReference type="ARBA" id="ARBA00022630"/>
    </source>
</evidence>